<sequence length="558" mass="59077">MSISNPNLPKLVVSLRQYSRQMFVHDLLAGITVGLVALPLAMAFGIASGVTPQAGLYTAVVAGFLISALGGSRTQIGGPTGAFVVIVAGIVARFGLPGLAMVTLMAGIILLAMGLTGLGSAVRFIPRPVVIGFTNGIAVLIASTQIKDFFGLRVGAVPSEFLPRMKLLLAHMPSLNWQAFALGAATLAIMLILPRFTKRVPSSIVALLACTVACFLFHLPVETIGTRFGGIPRGLPPFAIPDFHAEHILPLIPSAFTVALLAALESMLSAVVADSMTGDRHNPNVELVAQGIANITSPLFGGIPATGAIARTATNIRSGARSPVSGMVHALTLLMILLVAAPLASFIPLATLAAVLFVVAYNMGEWREIPGILQLGFTAISVWLVTFALTVFADLTVAVSVGMALAALVYIYRIAETTTVTPVTDDYIRDGLSHSLQGRIIPPYVTLLRIHGPFLFGTTEKLLEATSNVEVFEPVVILRLRNMTAIDATGIHAIESFAKRLTESGRTLLLCGAMEQPSMLLQKPRFLDHVGRENIMPNIQAALDRAKEVYESRAAIAS</sequence>
<dbReference type="PANTHER" id="PTHR11814">
    <property type="entry name" value="SULFATE TRANSPORTER"/>
    <property type="match status" value="1"/>
</dbReference>
<dbReference type="InterPro" id="IPR011547">
    <property type="entry name" value="SLC26A/SulP_dom"/>
</dbReference>
<protein>
    <submittedName>
        <fullName evidence="7">SulP family inorganic anion transporter</fullName>
    </submittedName>
</protein>
<keyword evidence="4 5" id="KW-0472">Membrane</keyword>
<proteinExistence type="predicted"/>
<feature type="domain" description="STAS" evidence="6">
    <location>
        <begin position="445"/>
        <end position="546"/>
    </location>
</feature>
<dbReference type="GO" id="GO:0055085">
    <property type="term" value="P:transmembrane transport"/>
    <property type="evidence" value="ECO:0007669"/>
    <property type="project" value="InterPro"/>
</dbReference>
<dbReference type="CDD" id="cd07042">
    <property type="entry name" value="STAS_SulP_like_sulfate_transporter"/>
    <property type="match status" value="1"/>
</dbReference>
<dbReference type="SUPFAM" id="SSF52091">
    <property type="entry name" value="SpoIIaa-like"/>
    <property type="match status" value="1"/>
</dbReference>
<feature type="transmembrane region" description="Helical" evidence="5">
    <location>
        <begin position="27"/>
        <end position="48"/>
    </location>
</feature>
<feature type="transmembrane region" description="Helical" evidence="5">
    <location>
        <begin position="175"/>
        <end position="193"/>
    </location>
</feature>
<reference evidence="7" key="1">
    <citation type="submission" date="2023-03" db="EMBL/GenBank/DDBJ databases">
        <title>Edaphobacter sp.</title>
        <authorList>
            <person name="Huber K.J."/>
            <person name="Papendorf J."/>
            <person name="Pilke C."/>
            <person name="Bunk B."/>
            <person name="Sproeer C."/>
            <person name="Pester M."/>
        </authorList>
    </citation>
    <scope>NUCLEOTIDE SEQUENCE</scope>
    <source>
        <strain evidence="7">DSM 110680</strain>
    </source>
</reference>
<dbReference type="InterPro" id="IPR002645">
    <property type="entry name" value="STAS_dom"/>
</dbReference>
<evidence type="ECO:0000256" key="3">
    <source>
        <dbReference type="ARBA" id="ARBA00022989"/>
    </source>
</evidence>
<accession>A0AAU7DDS1</accession>
<keyword evidence="3 5" id="KW-1133">Transmembrane helix</keyword>
<dbReference type="Pfam" id="PF01740">
    <property type="entry name" value="STAS"/>
    <property type="match status" value="1"/>
</dbReference>
<feature type="transmembrane region" description="Helical" evidence="5">
    <location>
        <begin position="331"/>
        <end position="360"/>
    </location>
</feature>
<evidence type="ECO:0000313" key="7">
    <source>
        <dbReference type="EMBL" id="XBH15878.1"/>
    </source>
</evidence>
<evidence type="ECO:0000256" key="2">
    <source>
        <dbReference type="ARBA" id="ARBA00022692"/>
    </source>
</evidence>
<dbReference type="Pfam" id="PF00916">
    <property type="entry name" value="Sulfate_transp"/>
    <property type="match status" value="1"/>
</dbReference>
<dbReference type="InterPro" id="IPR036513">
    <property type="entry name" value="STAS_dom_sf"/>
</dbReference>
<feature type="transmembrane region" description="Helical" evidence="5">
    <location>
        <begin position="102"/>
        <end position="122"/>
    </location>
</feature>
<evidence type="ECO:0000256" key="5">
    <source>
        <dbReference type="SAM" id="Phobius"/>
    </source>
</evidence>
<dbReference type="PROSITE" id="PS50801">
    <property type="entry name" value="STAS"/>
    <property type="match status" value="1"/>
</dbReference>
<feature type="transmembrane region" description="Helical" evidence="5">
    <location>
        <begin position="380"/>
        <end position="412"/>
    </location>
</feature>
<feature type="transmembrane region" description="Helical" evidence="5">
    <location>
        <begin position="251"/>
        <end position="273"/>
    </location>
</feature>
<feature type="transmembrane region" description="Helical" evidence="5">
    <location>
        <begin position="78"/>
        <end position="96"/>
    </location>
</feature>
<evidence type="ECO:0000256" key="1">
    <source>
        <dbReference type="ARBA" id="ARBA00004141"/>
    </source>
</evidence>
<feature type="transmembrane region" description="Helical" evidence="5">
    <location>
        <begin position="54"/>
        <end position="71"/>
    </location>
</feature>
<gene>
    <name evidence="7" type="ORF">P8935_15020</name>
</gene>
<dbReference type="InterPro" id="IPR001902">
    <property type="entry name" value="SLC26A/SulP_fam"/>
</dbReference>
<evidence type="ECO:0000256" key="4">
    <source>
        <dbReference type="ARBA" id="ARBA00023136"/>
    </source>
</evidence>
<dbReference type="AlphaFoldDB" id="A0AAU7DDS1"/>
<dbReference type="GO" id="GO:0016020">
    <property type="term" value="C:membrane"/>
    <property type="evidence" value="ECO:0007669"/>
    <property type="project" value="UniProtKB-SubCell"/>
</dbReference>
<keyword evidence="2 5" id="KW-0812">Transmembrane</keyword>
<dbReference type="Gene3D" id="3.30.750.24">
    <property type="entry name" value="STAS domain"/>
    <property type="match status" value="1"/>
</dbReference>
<dbReference type="EMBL" id="CP121196">
    <property type="protein sequence ID" value="XBH15878.1"/>
    <property type="molecule type" value="Genomic_DNA"/>
</dbReference>
<dbReference type="RefSeq" id="WP_348261111.1">
    <property type="nucleotide sequence ID" value="NZ_CP121196.1"/>
</dbReference>
<evidence type="ECO:0000259" key="6">
    <source>
        <dbReference type="PROSITE" id="PS50801"/>
    </source>
</evidence>
<feature type="transmembrane region" description="Helical" evidence="5">
    <location>
        <begin position="200"/>
        <end position="219"/>
    </location>
</feature>
<feature type="transmembrane region" description="Helical" evidence="5">
    <location>
        <begin position="129"/>
        <end position="146"/>
    </location>
</feature>
<name>A0AAU7DDS1_9BACT</name>
<comment type="subcellular location">
    <subcellularLocation>
        <location evidence="1">Membrane</location>
        <topology evidence="1">Multi-pass membrane protein</topology>
    </subcellularLocation>
</comment>
<organism evidence="7">
    <name type="scientific">Telmatobacter sp. DSM 110680</name>
    <dbReference type="NCBI Taxonomy" id="3036704"/>
    <lineage>
        <taxon>Bacteria</taxon>
        <taxon>Pseudomonadati</taxon>
        <taxon>Acidobacteriota</taxon>
        <taxon>Terriglobia</taxon>
        <taxon>Terriglobales</taxon>
        <taxon>Acidobacteriaceae</taxon>
        <taxon>Telmatobacter</taxon>
    </lineage>
</organism>